<evidence type="ECO:0000256" key="5">
    <source>
        <dbReference type="ARBA" id="ARBA00022840"/>
    </source>
</evidence>
<dbReference type="InterPro" id="IPR027417">
    <property type="entry name" value="P-loop_NTPase"/>
</dbReference>
<proteinExistence type="predicted"/>
<dbReference type="Proteomes" id="UP000826254">
    <property type="component" value="Plasmid unnamed2"/>
</dbReference>
<evidence type="ECO:0000313" key="8">
    <source>
        <dbReference type="EMBL" id="QZP39766.1"/>
    </source>
</evidence>
<dbReference type="AlphaFoldDB" id="A0A8T8WIZ6"/>
<feature type="domain" description="ABC transporter" evidence="7">
    <location>
        <begin position="4"/>
        <end position="253"/>
    </location>
</feature>
<dbReference type="Pfam" id="PF00005">
    <property type="entry name" value="ABC_tran"/>
    <property type="match status" value="1"/>
</dbReference>
<sequence>MSLLTIEDLGVAYEDESTVVQAVESVDLSVEAGETLGVVGESGCGKSTIIKSLIRILDENGSVDEGQILFKGRDLTQYSIEELNEEIRWKEISYIPQNAMASLDPVYRIGDQIVEVIRAHTDRTKQEARDRAKDLLTDVGLDEERLYDYPHELSGGQRQRAVIALALALEPSVILADEPTTGLDVVIQDEILSLLDDIQAEIDCAIILVTHDMSVVAEVADTIAVMYGGRVMEFGPTTEVFGESAHPYTIGLKNAFPSLERGEKSRLVSIPGAPPNLRDPPSGCRFKSRCPFATAECDTVEPPTVEVGERHRAKCHYTDQAADFREEGKSAELWLSVGGEQ</sequence>
<accession>A0A8T8WIZ6</accession>
<dbReference type="KEGG" id="hmp:K6T50_17485"/>
<geneLocation type="plasmid" evidence="8 9">
    <name>unnamed2</name>
</geneLocation>
<evidence type="ECO:0000256" key="4">
    <source>
        <dbReference type="ARBA" id="ARBA00022741"/>
    </source>
</evidence>
<dbReference type="PROSITE" id="PS50893">
    <property type="entry name" value="ABC_TRANSPORTER_2"/>
    <property type="match status" value="1"/>
</dbReference>
<keyword evidence="9" id="KW-1185">Reference proteome</keyword>
<dbReference type="CDD" id="cd03257">
    <property type="entry name" value="ABC_NikE_OppD_transporters"/>
    <property type="match status" value="1"/>
</dbReference>
<dbReference type="GO" id="GO:0005886">
    <property type="term" value="C:plasma membrane"/>
    <property type="evidence" value="ECO:0007669"/>
    <property type="project" value="UniProtKB-SubCell"/>
</dbReference>
<dbReference type="InterPro" id="IPR003439">
    <property type="entry name" value="ABC_transporter-like_ATP-bd"/>
</dbReference>
<keyword evidence="5 8" id="KW-0067">ATP-binding</keyword>
<gene>
    <name evidence="8" type="ORF">K6T50_17485</name>
</gene>
<evidence type="ECO:0000256" key="6">
    <source>
        <dbReference type="ARBA" id="ARBA00023136"/>
    </source>
</evidence>
<keyword evidence="4" id="KW-0547">Nucleotide-binding</keyword>
<protein>
    <submittedName>
        <fullName evidence="8">ABC transporter ATP-binding protein</fullName>
    </submittedName>
</protein>
<dbReference type="FunFam" id="3.40.50.300:FF:000016">
    <property type="entry name" value="Oligopeptide ABC transporter ATP-binding component"/>
    <property type="match status" value="1"/>
</dbReference>
<keyword evidence="8" id="KW-0614">Plasmid</keyword>
<evidence type="ECO:0000259" key="7">
    <source>
        <dbReference type="PROSITE" id="PS50893"/>
    </source>
</evidence>
<dbReference type="NCBIfam" id="TIGR01727">
    <property type="entry name" value="oligo_HPY"/>
    <property type="match status" value="1"/>
</dbReference>
<dbReference type="GO" id="GO:0016887">
    <property type="term" value="F:ATP hydrolysis activity"/>
    <property type="evidence" value="ECO:0007669"/>
    <property type="project" value="InterPro"/>
</dbReference>
<organism evidence="8 9">
    <name type="scientific">Halobaculum magnesiiphilum</name>
    <dbReference type="NCBI Taxonomy" id="1017351"/>
    <lineage>
        <taxon>Archaea</taxon>
        <taxon>Methanobacteriati</taxon>
        <taxon>Methanobacteriota</taxon>
        <taxon>Stenosarchaea group</taxon>
        <taxon>Halobacteria</taxon>
        <taxon>Halobacteriales</taxon>
        <taxon>Haloferacaceae</taxon>
        <taxon>Halobaculum</taxon>
    </lineage>
</organism>
<dbReference type="Gene3D" id="3.40.50.300">
    <property type="entry name" value="P-loop containing nucleotide triphosphate hydrolases"/>
    <property type="match status" value="1"/>
</dbReference>
<keyword evidence="2" id="KW-0813">Transport</keyword>
<dbReference type="InterPro" id="IPR050388">
    <property type="entry name" value="ABC_Ni/Peptide_Import"/>
</dbReference>
<dbReference type="Pfam" id="PF08352">
    <property type="entry name" value="oligo_HPY"/>
    <property type="match status" value="1"/>
</dbReference>
<dbReference type="SMART" id="SM00382">
    <property type="entry name" value="AAA"/>
    <property type="match status" value="1"/>
</dbReference>
<dbReference type="InterPro" id="IPR003593">
    <property type="entry name" value="AAA+_ATPase"/>
</dbReference>
<dbReference type="GO" id="GO:0015833">
    <property type="term" value="P:peptide transport"/>
    <property type="evidence" value="ECO:0007669"/>
    <property type="project" value="InterPro"/>
</dbReference>
<evidence type="ECO:0000256" key="3">
    <source>
        <dbReference type="ARBA" id="ARBA00022475"/>
    </source>
</evidence>
<keyword evidence="3" id="KW-1003">Cell membrane</keyword>
<dbReference type="PROSITE" id="PS00211">
    <property type="entry name" value="ABC_TRANSPORTER_1"/>
    <property type="match status" value="1"/>
</dbReference>
<reference evidence="8 9" key="1">
    <citation type="journal article" date="2021" name="Int. J. Syst. Evol. Microbiol.">
        <title>Halobaculum halophilum sp. nov. and Halobaculum salinum sp. nov., isolated from salt lake and saline soil.</title>
        <authorList>
            <person name="Cui H.L."/>
            <person name="Shi X.W."/>
            <person name="Yin X.M."/>
            <person name="Yang X.Y."/>
            <person name="Hou J."/>
            <person name="Zhu L."/>
        </authorList>
    </citation>
    <scope>NUCLEOTIDE SEQUENCE [LARGE SCALE GENOMIC DNA]</scope>
    <source>
        <strain evidence="8 9">NBRC 109044</strain>
    </source>
</reference>
<dbReference type="RefSeq" id="WP_222609515.1">
    <property type="nucleotide sequence ID" value="NZ_CP081960.1"/>
</dbReference>
<dbReference type="GeneID" id="67179973"/>
<dbReference type="SUPFAM" id="SSF52540">
    <property type="entry name" value="P-loop containing nucleoside triphosphate hydrolases"/>
    <property type="match status" value="1"/>
</dbReference>
<evidence type="ECO:0000256" key="1">
    <source>
        <dbReference type="ARBA" id="ARBA00004202"/>
    </source>
</evidence>
<comment type="subcellular location">
    <subcellularLocation>
        <location evidence="1">Cell membrane</location>
        <topology evidence="1">Peripheral membrane protein</topology>
    </subcellularLocation>
</comment>
<dbReference type="InterPro" id="IPR013563">
    <property type="entry name" value="Oligopep_ABC_C"/>
</dbReference>
<dbReference type="EMBL" id="CP081960">
    <property type="protein sequence ID" value="QZP39766.1"/>
    <property type="molecule type" value="Genomic_DNA"/>
</dbReference>
<dbReference type="PANTHER" id="PTHR43297">
    <property type="entry name" value="OLIGOPEPTIDE TRANSPORT ATP-BINDING PROTEIN APPD"/>
    <property type="match status" value="1"/>
</dbReference>
<evidence type="ECO:0000256" key="2">
    <source>
        <dbReference type="ARBA" id="ARBA00022448"/>
    </source>
</evidence>
<dbReference type="InterPro" id="IPR017871">
    <property type="entry name" value="ABC_transporter-like_CS"/>
</dbReference>
<dbReference type="PANTHER" id="PTHR43297:SF2">
    <property type="entry name" value="DIPEPTIDE TRANSPORT ATP-BINDING PROTEIN DPPD"/>
    <property type="match status" value="1"/>
</dbReference>
<name>A0A8T8WIZ6_9EURY</name>
<evidence type="ECO:0000313" key="9">
    <source>
        <dbReference type="Proteomes" id="UP000826254"/>
    </source>
</evidence>
<keyword evidence="6" id="KW-0472">Membrane</keyword>
<dbReference type="GO" id="GO:0005524">
    <property type="term" value="F:ATP binding"/>
    <property type="evidence" value="ECO:0007669"/>
    <property type="project" value="UniProtKB-KW"/>
</dbReference>